<dbReference type="InterPro" id="IPR000644">
    <property type="entry name" value="CBS_dom"/>
</dbReference>
<proteinExistence type="predicted"/>
<accession>X1JQB3</accession>
<reference evidence="3" key="1">
    <citation type="journal article" date="2014" name="Front. Microbiol.">
        <title>High frequency of phylogenetically diverse reductive dehalogenase-homologous genes in deep subseafloor sedimentary metagenomes.</title>
        <authorList>
            <person name="Kawai M."/>
            <person name="Futagami T."/>
            <person name="Toyoda A."/>
            <person name="Takaki Y."/>
            <person name="Nishi S."/>
            <person name="Hori S."/>
            <person name="Arai W."/>
            <person name="Tsubouchi T."/>
            <person name="Morono Y."/>
            <person name="Uchiyama I."/>
            <person name="Ito T."/>
            <person name="Fujiyama A."/>
            <person name="Inagaki F."/>
            <person name="Takami H."/>
        </authorList>
    </citation>
    <scope>NUCLEOTIDE SEQUENCE</scope>
    <source>
        <strain evidence="3">Expedition CK06-06</strain>
    </source>
</reference>
<dbReference type="AlphaFoldDB" id="X1JQB3"/>
<dbReference type="SMART" id="SM00116">
    <property type="entry name" value="CBS"/>
    <property type="match status" value="2"/>
</dbReference>
<dbReference type="InterPro" id="IPR046342">
    <property type="entry name" value="CBS_dom_sf"/>
</dbReference>
<sequence>MAEPRRIGSKFYELKIEKIMQRKDVPLIEKDAPINRILDILTKKTHVWVTESKESKKIVGVITEHDALSILCPRRPPYMFGIPDMRALHRGAAEDIMSRRLVKCSPKDTVRDVLERMMRHGIRRLPVMRRNNIIVGEIRLYHIIKGYSAALGKGK</sequence>
<evidence type="ECO:0000313" key="3">
    <source>
        <dbReference type="EMBL" id="GAH96267.1"/>
    </source>
</evidence>
<dbReference type="PANTHER" id="PTHR43080:SF2">
    <property type="entry name" value="CBS DOMAIN-CONTAINING PROTEIN"/>
    <property type="match status" value="1"/>
</dbReference>
<keyword evidence="1" id="KW-0129">CBS domain</keyword>
<dbReference type="InterPro" id="IPR051257">
    <property type="entry name" value="Diverse_CBS-Domain"/>
</dbReference>
<feature type="domain" description="CBS" evidence="2">
    <location>
        <begin position="97"/>
        <end position="155"/>
    </location>
</feature>
<gene>
    <name evidence="3" type="ORF">S06H3_01202</name>
</gene>
<dbReference type="PANTHER" id="PTHR43080">
    <property type="entry name" value="CBS DOMAIN-CONTAINING PROTEIN CBSX3, MITOCHONDRIAL"/>
    <property type="match status" value="1"/>
</dbReference>
<dbReference type="Gene3D" id="3.10.580.10">
    <property type="entry name" value="CBS-domain"/>
    <property type="match status" value="1"/>
</dbReference>
<organism evidence="3">
    <name type="scientific">marine sediment metagenome</name>
    <dbReference type="NCBI Taxonomy" id="412755"/>
    <lineage>
        <taxon>unclassified sequences</taxon>
        <taxon>metagenomes</taxon>
        <taxon>ecological metagenomes</taxon>
    </lineage>
</organism>
<name>X1JQB3_9ZZZZ</name>
<protein>
    <recommendedName>
        <fullName evidence="2">CBS domain-containing protein</fullName>
    </recommendedName>
</protein>
<evidence type="ECO:0000256" key="1">
    <source>
        <dbReference type="ARBA" id="ARBA00023122"/>
    </source>
</evidence>
<dbReference type="Pfam" id="PF00571">
    <property type="entry name" value="CBS"/>
    <property type="match status" value="2"/>
</dbReference>
<dbReference type="CDD" id="cd02205">
    <property type="entry name" value="CBS_pair_SF"/>
    <property type="match status" value="1"/>
</dbReference>
<dbReference type="PROSITE" id="PS51371">
    <property type="entry name" value="CBS"/>
    <property type="match status" value="1"/>
</dbReference>
<dbReference type="SUPFAM" id="SSF54631">
    <property type="entry name" value="CBS-domain pair"/>
    <property type="match status" value="1"/>
</dbReference>
<comment type="caution">
    <text evidence="3">The sequence shown here is derived from an EMBL/GenBank/DDBJ whole genome shotgun (WGS) entry which is preliminary data.</text>
</comment>
<evidence type="ECO:0000259" key="2">
    <source>
        <dbReference type="PROSITE" id="PS51371"/>
    </source>
</evidence>
<dbReference type="EMBL" id="BARV01000287">
    <property type="protein sequence ID" value="GAH96267.1"/>
    <property type="molecule type" value="Genomic_DNA"/>
</dbReference>